<evidence type="ECO:0000256" key="9">
    <source>
        <dbReference type="SAM" id="Phobius"/>
    </source>
</evidence>
<feature type="transmembrane region" description="Helical" evidence="9">
    <location>
        <begin position="124"/>
        <end position="146"/>
    </location>
</feature>
<comment type="similarity">
    <text evidence="7">Belongs to the glycosyltransferase 87 family.</text>
</comment>
<keyword evidence="11" id="KW-1185">Reference proteome</keyword>
<keyword evidence="3" id="KW-0808">Transferase</keyword>
<dbReference type="Proteomes" id="UP000215509">
    <property type="component" value="Unassembled WGS sequence"/>
</dbReference>
<evidence type="ECO:0008006" key="12">
    <source>
        <dbReference type="Google" id="ProtNLM"/>
    </source>
</evidence>
<keyword evidence="4 9" id="KW-0812">Transmembrane</keyword>
<keyword evidence="5 9" id="KW-1133">Transmembrane helix</keyword>
<feature type="transmembrane region" description="Helical" evidence="9">
    <location>
        <begin position="233"/>
        <end position="253"/>
    </location>
</feature>
<comment type="subcellular location">
    <subcellularLocation>
        <location evidence="1">Cell membrane</location>
        <topology evidence="1">Multi-pass membrane protein</topology>
    </subcellularLocation>
</comment>
<feature type="transmembrane region" description="Helical" evidence="9">
    <location>
        <begin position="309"/>
        <end position="335"/>
    </location>
</feature>
<keyword evidence="6 9" id="KW-0472">Membrane</keyword>
<accession>A0A229UN79</accession>
<evidence type="ECO:0000256" key="2">
    <source>
        <dbReference type="ARBA" id="ARBA00022475"/>
    </source>
</evidence>
<feature type="compositionally biased region" description="Low complexity" evidence="8">
    <location>
        <begin position="39"/>
        <end position="48"/>
    </location>
</feature>
<evidence type="ECO:0000256" key="4">
    <source>
        <dbReference type="ARBA" id="ARBA00022692"/>
    </source>
</evidence>
<dbReference type="Pfam" id="PF09594">
    <property type="entry name" value="GT87"/>
    <property type="match status" value="1"/>
</dbReference>
<evidence type="ECO:0000256" key="5">
    <source>
        <dbReference type="ARBA" id="ARBA00022989"/>
    </source>
</evidence>
<comment type="caution">
    <text evidence="10">The sequence shown here is derived from an EMBL/GenBank/DDBJ whole genome shotgun (WGS) entry which is preliminary data.</text>
</comment>
<feature type="region of interest" description="Disordered" evidence="8">
    <location>
        <begin position="39"/>
        <end position="101"/>
    </location>
</feature>
<evidence type="ECO:0000256" key="8">
    <source>
        <dbReference type="SAM" id="MobiDB-lite"/>
    </source>
</evidence>
<dbReference type="GO" id="GO:0005886">
    <property type="term" value="C:plasma membrane"/>
    <property type="evidence" value="ECO:0007669"/>
    <property type="project" value="UniProtKB-SubCell"/>
</dbReference>
<proteinExistence type="inferred from homology"/>
<organism evidence="10 11">
    <name type="scientific">Paenibacillus rigui</name>
    <dbReference type="NCBI Taxonomy" id="554312"/>
    <lineage>
        <taxon>Bacteria</taxon>
        <taxon>Bacillati</taxon>
        <taxon>Bacillota</taxon>
        <taxon>Bacilli</taxon>
        <taxon>Bacillales</taxon>
        <taxon>Paenibacillaceae</taxon>
        <taxon>Paenibacillus</taxon>
    </lineage>
</organism>
<gene>
    <name evidence="10" type="ORF">CF651_18150</name>
</gene>
<dbReference type="RefSeq" id="WP_094016280.1">
    <property type="nucleotide sequence ID" value="NZ_NMQW01000025.1"/>
</dbReference>
<feature type="transmembrane region" description="Helical" evidence="9">
    <location>
        <begin position="9"/>
        <end position="29"/>
    </location>
</feature>
<dbReference type="OrthoDB" id="9776737at2"/>
<protein>
    <recommendedName>
        <fullName evidence="12">Glycosyltransferase RgtA/B/C/D-like domain-containing protein</fullName>
    </recommendedName>
</protein>
<dbReference type="GO" id="GO:0016758">
    <property type="term" value="F:hexosyltransferase activity"/>
    <property type="evidence" value="ECO:0007669"/>
    <property type="project" value="InterPro"/>
</dbReference>
<evidence type="ECO:0000313" key="10">
    <source>
        <dbReference type="EMBL" id="OXM84831.1"/>
    </source>
</evidence>
<evidence type="ECO:0000256" key="1">
    <source>
        <dbReference type="ARBA" id="ARBA00004651"/>
    </source>
</evidence>
<dbReference type="AlphaFoldDB" id="A0A229UN79"/>
<name>A0A229UN79_9BACL</name>
<evidence type="ECO:0000256" key="7">
    <source>
        <dbReference type="ARBA" id="ARBA00024033"/>
    </source>
</evidence>
<dbReference type="InterPro" id="IPR018584">
    <property type="entry name" value="GT87"/>
</dbReference>
<feature type="compositionally biased region" description="Low complexity" evidence="8">
    <location>
        <begin position="57"/>
        <end position="86"/>
    </location>
</feature>
<evidence type="ECO:0000256" key="3">
    <source>
        <dbReference type="ARBA" id="ARBA00022679"/>
    </source>
</evidence>
<reference evidence="10 11" key="1">
    <citation type="submission" date="2017-07" db="EMBL/GenBank/DDBJ databases">
        <title>Genome sequencing and assembly of Paenibacillus rigui.</title>
        <authorList>
            <person name="Mayilraj S."/>
        </authorList>
    </citation>
    <scope>NUCLEOTIDE SEQUENCE [LARGE SCALE GENOMIC DNA]</scope>
    <source>
        <strain evidence="10 11">JCM 16352</strain>
    </source>
</reference>
<dbReference type="EMBL" id="NMQW01000025">
    <property type="protein sequence ID" value="OXM84831.1"/>
    <property type="molecule type" value="Genomic_DNA"/>
</dbReference>
<sequence length="374" mass="38812">MSLLKKQSLWIAMSLILIVSAGLCVYSISSYQGSGAASSGIGRPQQSFGGQGGGPAPGQRAGQGPQGQQRPQGAPAGDSASAQGAAARGGGGSAKGGPAPPAGGAGFGGRAGGVSADAAYSTPLAVYTVLFFLLAAAGCAWIARVKPALRLSTRQKQALVWTALGTGLLLRIAAAPWIAGHPFDISLFKSWAAAAADHLTGFYVNGSSDYPPFYVYILYAVGKLSAASALSPYFTLLIKLPSIVADVATAYLLYRVARKSVSFELSLLIAAFYTFNPAVFINSTFWGQVDSFFTLMVVGAAILLSRGRLAWATVVFTAAVLMKPQGILYLPLLGFELIRRKQWKPWLVAAASAIGNDPRRGAALLDRPKPAVAV</sequence>
<keyword evidence="2" id="KW-1003">Cell membrane</keyword>
<feature type="transmembrane region" description="Helical" evidence="9">
    <location>
        <begin position="265"/>
        <end position="289"/>
    </location>
</feature>
<evidence type="ECO:0000313" key="11">
    <source>
        <dbReference type="Proteomes" id="UP000215509"/>
    </source>
</evidence>
<feature type="transmembrane region" description="Helical" evidence="9">
    <location>
        <begin position="158"/>
        <end position="179"/>
    </location>
</feature>
<evidence type="ECO:0000256" key="6">
    <source>
        <dbReference type="ARBA" id="ARBA00023136"/>
    </source>
</evidence>